<organism evidence="1 2">
    <name type="scientific">Zalaria obscura</name>
    <dbReference type="NCBI Taxonomy" id="2024903"/>
    <lineage>
        <taxon>Eukaryota</taxon>
        <taxon>Fungi</taxon>
        <taxon>Dikarya</taxon>
        <taxon>Ascomycota</taxon>
        <taxon>Pezizomycotina</taxon>
        <taxon>Dothideomycetes</taxon>
        <taxon>Dothideomycetidae</taxon>
        <taxon>Dothideales</taxon>
        <taxon>Zalariaceae</taxon>
        <taxon>Zalaria</taxon>
    </lineage>
</organism>
<gene>
    <name evidence="1" type="ORF">M8818_006194</name>
</gene>
<protein>
    <submittedName>
        <fullName evidence="1">Uncharacterized protein</fullName>
    </submittedName>
</protein>
<keyword evidence="2" id="KW-1185">Reference proteome</keyword>
<dbReference type="EMBL" id="JAMKPW020000038">
    <property type="protein sequence ID" value="KAK8200877.1"/>
    <property type="molecule type" value="Genomic_DNA"/>
</dbReference>
<dbReference type="Proteomes" id="UP001320706">
    <property type="component" value="Unassembled WGS sequence"/>
</dbReference>
<reference evidence="1" key="1">
    <citation type="submission" date="2024-02" db="EMBL/GenBank/DDBJ databases">
        <title>Metagenome Assembled Genome of Zalaria obscura JY119.</title>
        <authorList>
            <person name="Vighnesh L."/>
            <person name="Jagadeeshwari U."/>
            <person name="Venkata Ramana C."/>
            <person name="Sasikala C."/>
        </authorList>
    </citation>
    <scope>NUCLEOTIDE SEQUENCE</scope>
    <source>
        <strain evidence="1">JY119</strain>
    </source>
</reference>
<name>A0ACC3SBJ7_9PEZI</name>
<proteinExistence type="predicted"/>
<evidence type="ECO:0000313" key="1">
    <source>
        <dbReference type="EMBL" id="KAK8200877.1"/>
    </source>
</evidence>
<sequence>MVWNRTGSGPWTLVFLTGGTMILYNEYRLTVNGLLLSIPALIADGVSHLVQIRTPGPGKQTTNETGVEAPLGMGVALVSTLTFGLLFENTIAAVDDVMWSSSLLWLALATSTLSCGLALKTGSSVIAFGPPAGDDQDVTFRRTRLLATTTMAGVVIAVWMHFGTSAVASPLQIAGSLLCMGCLCDLQALKSLNPVMPRCLRAILPPTSLQPGETVLDTEASKEDVLVAYREDDGQDPDEREQTKSRYDIFRGLSTQLPLLCLRLVAALTWIYIHYTVMERSIDQHSEQREGCFCA</sequence>
<evidence type="ECO:0000313" key="2">
    <source>
        <dbReference type="Proteomes" id="UP001320706"/>
    </source>
</evidence>
<accession>A0ACC3SBJ7</accession>
<comment type="caution">
    <text evidence="1">The sequence shown here is derived from an EMBL/GenBank/DDBJ whole genome shotgun (WGS) entry which is preliminary data.</text>
</comment>